<proteinExistence type="predicted"/>
<evidence type="ECO:0000313" key="2">
    <source>
        <dbReference type="EMBL" id="KFE60877.1"/>
    </source>
</evidence>
<feature type="region of interest" description="Disordered" evidence="1">
    <location>
        <begin position="736"/>
        <end position="765"/>
    </location>
</feature>
<dbReference type="AlphaFoldDB" id="A0A085VZL4"/>
<dbReference type="Gene3D" id="1.25.40.10">
    <property type="entry name" value="Tetratricopeptide repeat domain"/>
    <property type="match status" value="1"/>
</dbReference>
<accession>A0A085VZL4</accession>
<sequence>MFNGAMLKESTQPVSPGSAEQAQAFASLPEQAPLTVLPPESDPSGFTERAPVLVSLLPDDALAQALARGDALAVHGALSARLAREPSGPLRGTLQEILGNRSLFTVAESPPHIAGFLGTGIQWVGLPAPEAQQTQFIATRAIRLLGVPLWPLGEHLLQRGRDGQLQVLGRVAVGSSSLATRRVSYLALGALMLASAGAALAPFAVREVHITNGFSRPIEVSLDGEHLTVEPGQIFQHQTYGLGEPYLVTARWPGAARPFETLEVESNQRTIYNVLGAASLSWNRQPEPSTQASLPDRVYSLPSDAGLALKGGWETRVRDELNWGHPSTAAALAKAVFLADPSQIEAGREAARILVQDQAREALWFARELPQAFPEDLAVGQLAQDVLIALDERSVAFKLYEPLAKADPDSVGKALLAARAAPPEQVRDAYARVLERFPEAPEAMRALARIHLADGYPSEALKLLEAALAKAPESLEDLELRVRVLIAADEVRAASVAVKKFHNEPRHASWELAVLAGRLARIAGPGRTQYVARDLIPPAFANSPEHLVAFALLTGDSSVSDKELNGVADPVAREALTLTRAVIKDFESAVKRAPQTEDTVLRRLDPETATLLALELSRRGEKEAASRVFGTSLTLLAARAPLLAYVSSGAVRPEFFLLPPGLQAAAYLIHARAFEQNRLVDQSYARWADGLGGMARQAFGIKDPEPTMWRDPKYEFREHPPRHHAPLIIWHIRGSGLPPPEGPPPTPAPERTGARIPRPWPATWR</sequence>
<dbReference type="SUPFAM" id="SSF48452">
    <property type="entry name" value="TPR-like"/>
    <property type="match status" value="1"/>
</dbReference>
<name>A0A085VZL4_9BACT</name>
<organism evidence="2 3">
    <name type="scientific">Hyalangium minutum</name>
    <dbReference type="NCBI Taxonomy" id="394096"/>
    <lineage>
        <taxon>Bacteria</taxon>
        <taxon>Pseudomonadati</taxon>
        <taxon>Myxococcota</taxon>
        <taxon>Myxococcia</taxon>
        <taxon>Myxococcales</taxon>
        <taxon>Cystobacterineae</taxon>
        <taxon>Archangiaceae</taxon>
        <taxon>Hyalangium</taxon>
    </lineage>
</organism>
<evidence type="ECO:0000256" key="1">
    <source>
        <dbReference type="SAM" id="MobiDB-lite"/>
    </source>
</evidence>
<gene>
    <name evidence="2" type="ORF">DB31_4790</name>
</gene>
<protein>
    <submittedName>
        <fullName evidence="2">Uncharacterized protein</fullName>
    </submittedName>
</protein>
<dbReference type="Proteomes" id="UP000028725">
    <property type="component" value="Unassembled WGS sequence"/>
</dbReference>
<feature type="compositionally biased region" description="Polar residues" evidence="1">
    <location>
        <begin position="9"/>
        <end position="21"/>
    </location>
</feature>
<comment type="caution">
    <text evidence="2">The sequence shown here is derived from an EMBL/GenBank/DDBJ whole genome shotgun (WGS) entry which is preliminary data.</text>
</comment>
<dbReference type="EMBL" id="JMCB01000028">
    <property type="protein sequence ID" value="KFE60877.1"/>
    <property type="molecule type" value="Genomic_DNA"/>
</dbReference>
<evidence type="ECO:0000313" key="3">
    <source>
        <dbReference type="Proteomes" id="UP000028725"/>
    </source>
</evidence>
<feature type="compositionally biased region" description="Pro residues" evidence="1">
    <location>
        <begin position="737"/>
        <end position="748"/>
    </location>
</feature>
<dbReference type="PATRIC" id="fig|394096.3.peg.8520"/>
<dbReference type="InterPro" id="IPR011990">
    <property type="entry name" value="TPR-like_helical_dom_sf"/>
</dbReference>
<feature type="region of interest" description="Disordered" evidence="1">
    <location>
        <begin position="1"/>
        <end position="23"/>
    </location>
</feature>
<keyword evidence="3" id="KW-1185">Reference proteome</keyword>
<reference evidence="2 3" key="1">
    <citation type="submission" date="2014-04" db="EMBL/GenBank/DDBJ databases">
        <title>Genome assembly of Hyalangium minutum DSM 14724.</title>
        <authorList>
            <person name="Sharma G."/>
            <person name="Subramanian S."/>
        </authorList>
    </citation>
    <scope>NUCLEOTIDE SEQUENCE [LARGE SCALE GENOMIC DNA]</scope>
    <source>
        <strain evidence="2 3">DSM 14724</strain>
    </source>
</reference>
<dbReference type="Pfam" id="PF13428">
    <property type="entry name" value="TPR_14"/>
    <property type="match status" value="1"/>
</dbReference>